<dbReference type="Proteomes" id="UP000023152">
    <property type="component" value="Unassembled WGS sequence"/>
</dbReference>
<keyword evidence="2" id="KW-0863">Zinc-finger</keyword>
<evidence type="ECO:0000313" key="7">
    <source>
        <dbReference type="Proteomes" id="UP000023152"/>
    </source>
</evidence>
<dbReference type="InterPro" id="IPR013083">
    <property type="entry name" value="Znf_RING/FYVE/PHD"/>
</dbReference>
<feature type="coiled-coil region" evidence="4">
    <location>
        <begin position="100"/>
        <end position="187"/>
    </location>
</feature>
<evidence type="ECO:0000256" key="2">
    <source>
        <dbReference type="ARBA" id="ARBA00022771"/>
    </source>
</evidence>
<gene>
    <name evidence="6" type="ORF">RFI_37774</name>
</gene>
<keyword evidence="1" id="KW-0479">Metal-binding</keyword>
<evidence type="ECO:0000313" key="6">
    <source>
        <dbReference type="EMBL" id="ETN99696.1"/>
    </source>
</evidence>
<evidence type="ECO:0000259" key="5">
    <source>
        <dbReference type="Pfam" id="PF02176"/>
    </source>
</evidence>
<dbReference type="GO" id="GO:0008270">
    <property type="term" value="F:zinc ion binding"/>
    <property type="evidence" value="ECO:0007669"/>
    <property type="project" value="UniProtKB-KW"/>
</dbReference>
<dbReference type="SUPFAM" id="SSF49599">
    <property type="entry name" value="TRAF domain-like"/>
    <property type="match status" value="1"/>
</dbReference>
<dbReference type="Gene3D" id="3.30.40.10">
    <property type="entry name" value="Zinc/RING finger domain, C3HC4 (zinc finger)"/>
    <property type="match status" value="1"/>
</dbReference>
<feature type="domain" description="TRAF-type" evidence="5">
    <location>
        <begin position="48"/>
        <end position="84"/>
    </location>
</feature>
<dbReference type="InterPro" id="IPR001293">
    <property type="entry name" value="Znf_TRAF"/>
</dbReference>
<proteinExistence type="predicted"/>
<keyword evidence="3" id="KW-0862">Zinc</keyword>
<name>X6LEY6_RETFI</name>
<protein>
    <recommendedName>
        <fullName evidence="5">TRAF-type domain-containing protein</fullName>
    </recommendedName>
</protein>
<keyword evidence="7" id="KW-1185">Reference proteome</keyword>
<dbReference type="Pfam" id="PF02176">
    <property type="entry name" value="zf-TRAF"/>
    <property type="match status" value="1"/>
</dbReference>
<evidence type="ECO:0000256" key="3">
    <source>
        <dbReference type="ARBA" id="ARBA00022833"/>
    </source>
</evidence>
<evidence type="ECO:0000256" key="4">
    <source>
        <dbReference type="SAM" id="Coils"/>
    </source>
</evidence>
<accession>X6LEY6</accession>
<sequence length="216" mass="25076">NVKSLQRQIDNLIVICPRQFERDLEASESREEGKTLMRPGCNFKGSIKEVNDHLNNSCPLKPLACWFQSFGCDHSCLKGELEEHLVLQKKHHFDLVVKHVESLQQKIQHSQEESTKLQVENQILKSEIETSNKEIHSKNDAIQKLKDNINIQEGQLLKKNYEINTIQDQLGQEKIQYENALESLKIDFELTKLLKENDKQIDEFKEQSIKIIATSI</sequence>
<keyword evidence="4" id="KW-0175">Coiled coil</keyword>
<reference evidence="6 7" key="1">
    <citation type="journal article" date="2013" name="Curr. Biol.">
        <title>The Genome of the Foraminiferan Reticulomyxa filosa.</title>
        <authorList>
            <person name="Glockner G."/>
            <person name="Hulsmann N."/>
            <person name="Schleicher M."/>
            <person name="Noegel A.A."/>
            <person name="Eichinger L."/>
            <person name="Gallinger C."/>
            <person name="Pawlowski J."/>
            <person name="Sierra R."/>
            <person name="Euteneuer U."/>
            <person name="Pillet L."/>
            <person name="Moustafa A."/>
            <person name="Platzer M."/>
            <person name="Groth M."/>
            <person name="Szafranski K."/>
            <person name="Schliwa M."/>
        </authorList>
    </citation>
    <scope>NUCLEOTIDE SEQUENCE [LARGE SCALE GENOMIC DNA]</scope>
</reference>
<dbReference type="AlphaFoldDB" id="X6LEY6"/>
<feature type="non-terminal residue" evidence="6">
    <location>
        <position position="1"/>
    </location>
</feature>
<evidence type="ECO:0000256" key="1">
    <source>
        <dbReference type="ARBA" id="ARBA00022723"/>
    </source>
</evidence>
<dbReference type="EMBL" id="ASPP01043212">
    <property type="protein sequence ID" value="ETN99696.1"/>
    <property type="molecule type" value="Genomic_DNA"/>
</dbReference>
<organism evidence="6 7">
    <name type="scientific">Reticulomyxa filosa</name>
    <dbReference type="NCBI Taxonomy" id="46433"/>
    <lineage>
        <taxon>Eukaryota</taxon>
        <taxon>Sar</taxon>
        <taxon>Rhizaria</taxon>
        <taxon>Retaria</taxon>
        <taxon>Foraminifera</taxon>
        <taxon>Monothalamids</taxon>
        <taxon>Reticulomyxidae</taxon>
        <taxon>Reticulomyxa</taxon>
    </lineage>
</organism>
<comment type="caution">
    <text evidence="6">The sequence shown here is derived from an EMBL/GenBank/DDBJ whole genome shotgun (WGS) entry which is preliminary data.</text>
</comment>